<protein>
    <submittedName>
        <fullName evidence="2">Uncharacterized protein</fullName>
    </submittedName>
</protein>
<dbReference type="Gene3D" id="1.20.5.340">
    <property type="match status" value="1"/>
</dbReference>
<comment type="caution">
    <text evidence="2">The sequence shown here is derived from an EMBL/GenBank/DDBJ whole genome shotgun (WGS) entry which is preliminary data.</text>
</comment>
<dbReference type="AlphaFoldDB" id="A0A081N3B4"/>
<accession>A0A081N3B4</accession>
<proteinExistence type="predicted"/>
<name>A0A081N3B4_9GAMM</name>
<gene>
    <name evidence="2" type="ORF">GZ77_21125</name>
</gene>
<keyword evidence="3" id="KW-1185">Reference proteome</keyword>
<feature type="coiled-coil region" evidence="1">
    <location>
        <begin position="6"/>
        <end position="57"/>
    </location>
</feature>
<sequence>MADSNQNELEKSLAVLEHRVSELESTPPRVINLEQTVGQLEVQFKTMNDDISEIKKESKETHKLVASLGEDVRKLFYTGVVLASVASTLLLGLKLYDTWQSIQQRNATELQQ</sequence>
<organism evidence="2 3">
    <name type="scientific">Endozoicomonas montiporae</name>
    <dbReference type="NCBI Taxonomy" id="1027273"/>
    <lineage>
        <taxon>Bacteria</taxon>
        <taxon>Pseudomonadati</taxon>
        <taxon>Pseudomonadota</taxon>
        <taxon>Gammaproteobacteria</taxon>
        <taxon>Oceanospirillales</taxon>
        <taxon>Endozoicomonadaceae</taxon>
        <taxon>Endozoicomonas</taxon>
    </lineage>
</organism>
<dbReference type="EMBL" id="JOKG01000004">
    <property type="protein sequence ID" value="KEQ12937.1"/>
    <property type="molecule type" value="Genomic_DNA"/>
</dbReference>
<dbReference type="Proteomes" id="UP000028006">
    <property type="component" value="Unassembled WGS sequence"/>
</dbReference>
<reference evidence="2 3" key="1">
    <citation type="submission" date="2014-06" db="EMBL/GenBank/DDBJ databases">
        <title>Whole Genome Sequences of Three Symbiotic Endozoicomonas Bacteria.</title>
        <authorList>
            <person name="Neave M.J."/>
            <person name="Apprill A."/>
            <person name="Voolstra C.R."/>
        </authorList>
    </citation>
    <scope>NUCLEOTIDE SEQUENCE [LARGE SCALE GENOMIC DNA]</scope>
    <source>
        <strain evidence="2 3">LMG 24815</strain>
    </source>
</reference>
<evidence type="ECO:0000256" key="1">
    <source>
        <dbReference type="SAM" id="Coils"/>
    </source>
</evidence>
<evidence type="ECO:0000313" key="2">
    <source>
        <dbReference type="EMBL" id="KEQ12937.1"/>
    </source>
</evidence>
<evidence type="ECO:0000313" key="3">
    <source>
        <dbReference type="Proteomes" id="UP000028006"/>
    </source>
</evidence>
<keyword evidence="1" id="KW-0175">Coiled coil</keyword>